<protein>
    <submittedName>
        <fullName evidence="1">Uncharacterized protein</fullName>
    </submittedName>
</protein>
<evidence type="ECO:0000313" key="2">
    <source>
        <dbReference type="Proteomes" id="UP001239111"/>
    </source>
</evidence>
<sequence length="122" mass="13717">MGYGWVTGRWKGLADGQIGGWDRWIGECMGGWVGGPMGESRDGWADISVSRWIDGWSSGWGWWISKWLDDCVMDVWVGRVCCPEAGPEGDWIGCWLLAGCLGRWWVDCWMGGLVDRWVITIG</sequence>
<accession>A0ACC2NCN0</accession>
<reference evidence="1" key="1">
    <citation type="submission" date="2023-04" db="EMBL/GenBank/DDBJ databases">
        <title>A chromosome-level genome assembly of the parasitoid wasp Eretmocerus hayati.</title>
        <authorList>
            <person name="Zhong Y."/>
            <person name="Liu S."/>
            <person name="Liu Y."/>
        </authorList>
    </citation>
    <scope>NUCLEOTIDE SEQUENCE</scope>
    <source>
        <strain evidence="1">ZJU_SS_LIU_2023</strain>
    </source>
</reference>
<comment type="caution">
    <text evidence="1">The sequence shown here is derived from an EMBL/GenBank/DDBJ whole genome shotgun (WGS) entry which is preliminary data.</text>
</comment>
<proteinExistence type="predicted"/>
<gene>
    <name evidence="1" type="ORF">QAD02_010134</name>
</gene>
<dbReference type="EMBL" id="CM056744">
    <property type="protein sequence ID" value="KAJ8668471.1"/>
    <property type="molecule type" value="Genomic_DNA"/>
</dbReference>
<dbReference type="Proteomes" id="UP001239111">
    <property type="component" value="Chromosome 4"/>
</dbReference>
<keyword evidence="2" id="KW-1185">Reference proteome</keyword>
<organism evidence="1 2">
    <name type="scientific">Eretmocerus hayati</name>
    <dbReference type="NCBI Taxonomy" id="131215"/>
    <lineage>
        <taxon>Eukaryota</taxon>
        <taxon>Metazoa</taxon>
        <taxon>Ecdysozoa</taxon>
        <taxon>Arthropoda</taxon>
        <taxon>Hexapoda</taxon>
        <taxon>Insecta</taxon>
        <taxon>Pterygota</taxon>
        <taxon>Neoptera</taxon>
        <taxon>Endopterygota</taxon>
        <taxon>Hymenoptera</taxon>
        <taxon>Apocrita</taxon>
        <taxon>Proctotrupomorpha</taxon>
        <taxon>Chalcidoidea</taxon>
        <taxon>Aphelinidae</taxon>
        <taxon>Aphelininae</taxon>
        <taxon>Eretmocerus</taxon>
    </lineage>
</organism>
<name>A0ACC2NCN0_9HYME</name>
<evidence type="ECO:0000313" key="1">
    <source>
        <dbReference type="EMBL" id="KAJ8668471.1"/>
    </source>
</evidence>